<evidence type="ECO:0000313" key="1">
    <source>
        <dbReference type="EMBL" id="XBQ23800.1"/>
    </source>
</evidence>
<dbReference type="AlphaFoldDB" id="A0AAU7MZR3"/>
<dbReference type="RefSeq" id="WP_349352251.1">
    <property type="nucleotide sequence ID" value="NZ_CP157804.1"/>
</dbReference>
<accession>A0AAU7MZR3</accession>
<protein>
    <submittedName>
        <fullName evidence="1">Uncharacterized protein</fullName>
    </submittedName>
</protein>
<dbReference type="EMBL" id="CP157804">
    <property type="protein sequence ID" value="XBQ23800.1"/>
    <property type="molecule type" value="Genomic_DNA"/>
</dbReference>
<reference evidence="1" key="1">
    <citation type="submission" date="2024-05" db="EMBL/GenBank/DDBJ databases">
        <title>Draft Genome Sequences of Flagellimonas sp. MMG031 and Marinobacter sp. MMG032 Isolated from the dinoflagellate Symbiodinium pilosum.</title>
        <authorList>
            <person name="Shikuma N.J."/>
            <person name="Farrell M.V."/>
        </authorList>
    </citation>
    <scope>NUCLEOTIDE SEQUENCE</scope>
    <source>
        <strain evidence="1">MMG031</strain>
    </source>
</reference>
<sequence length="47" mass="5463">MINAIELRQSKNLFATAQNQNLQAQLRLRVNNSTLDFYRGLPIFNIN</sequence>
<gene>
    <name evidence="1" type="ORF">ABNE31_02515</name>
</gene>
<dbReference type="KEGG" id="fld:ABNE31_02515"/>
<name>A0AAU7MZR3_9FLAO</name>
<organism evidence="1">
    <name type="scientific">Flagellimonas sp. MMG031</name>
    <dbReference type="NCBI Taxonomy" id="3158549"/>
    <lineage>
        <taxon>Bacteria</taxon>
        <taxon>Pseudomonadati</taxon>
        <taxon>Bacteroidota</taxon>
        <taxon>Flavobacteriia</taxon>
        <taxon>Flavobacteriales</taxon>
        <taxon>Flavobacteriaceae</taxon>
        <taxon>Flagellimonas</taxon>
    </lineage>
</organism>
<proteinExistence type="predicted"/>